<name>A0A4Y6EPD8_9CAUD</name>
<dbReference type="RefSeq" id="YP_009848978.1">
    <property type="nucleotide sequence ID" value="NC_048789.1"/>
</dbReference>
<dbReference type="GeneID" id="55619386"/>
<proteinExistence type="predicted"/>
<dbReference type="EMBL" id="MK977710">
    <property type="protein sequence ID" value="QDF19995.1"/>
    <property type="molecule type" value="Genomic_DNA"/>
</dbReference>
<reference evidence="1 2" key="1">
    <citation type="submission" date="2019-05" db="EMBL/GenBank/DDBJ databases">
        <authorList>
            <person name="Albert R.M."/>
            <person name="Nur A.I."/>
            <person name="Ayala A."/>
            <person name="Bradley M.S."/>
            <person name="Burch R.E."/>
            <person name="Chen M."/>
            <person name="Dulaney A."/>
            <person name="Kakulamarri P.S."/>
            <person name="Kelly K.U."/>
            <person name="Maynor S.D."/>
            <person name="Perritt S.E."/>
            <person name="Praveen H."/>
            <person name="Slemons D.M."/>
            <person name="Snidow C.R."/>
            <person name="Thalluri S."/>
            <person name="Vyawahare A.K."/>
            <person name="Williams M.R."/>
            <person name="Monti D.L."/>
            <person name="Garlena R.A."/>
            <person name="Russell D.A."/>
            <person name="Pope W.H."/>
            <person name="Jacobs-Sera D."/>
            <person name="Hatfull G.F."/>
        </authorList>
    </citation>
    <scope>NUCLEOTIDE SEQUENCE [LARGE SCALE GENOMIC DNA]</scope>
</reference>
<protein>
    <submittedName>
        <fullName evidence="1">Uncharacterized protein</fullName>
    </submittedName>
</protein>
<gene>
    <name evidence="1" type="primary">53</name>
    <name evidence="1" type="ORF">SEA_STILES_53</name>
</gene>
<keyword evidence="2" id="KW-1185">Reference proteome</keyword>
<evidence type="ECO:0000313" key="2">
    <source>
        <dbReference type="Proteomes" id="UP000320550"/>
    </source>
</evidence>
<sequence length="210" mass="23031">MPLTDDQTEILARDLLTIARCARALHAQLQPGSNAGDGVWHRPVYGPRPPCSITVLDLLHEADQVLAGWLGNIAHDYLGDHADGADQPPRAWAARRDRTTHAKANRLYEQRHLLASREYATTAAEEIAQQARTLADHAEPPAPQPSPSIRKEVHATAADLAKVATHITGRTITRKAITYWGNAGYIPRRQGAAGETVYLLDDVLNHAQKE</sequence>
<dbReference type="Proteomes" id="UP000320550">
    <property type="component" value="Segment"/>
</dbReference>
<organism evidence="1 2">
    <name type="scientific">Corynebacterium phage Stiles</name>
    <dbReference type="NCBI Taxonomy" id="2588504"/>
    <lineage>
        <taxon>Viruses</taxon>
        <taxon>Duplodnaviria</taxon>
        <taxon>Heunggongvirae</taxon>
        <taxon>Uroviricota</taxon>
        <taxon>Caudoviricetes</taxon>
        <taxon>Samwavirus</taxon>
        <taxon>Samwavirus stiles</taxon>
    </lineage>
</organism>
<evidence type="ECO:0000313" key="1">
    <source>
        <dbReference type="EMBL" id="QDF19995.1"/>
    </source>
</evidence>
<accession>A0A4Y6EPD8</accession>
<dbReference type="KEGG" id="vg:55619386"/>